<evidence type="ECO:0000313" key="2">
    <source>
        <dbReference type="EMBL" id="EKU46334.1"/>
    </source>
</evidence>
<name>K9AGC9_9STAP</name>
<dbReference type="RefSeq" id="WP_009384343.1">
    <property type="nucleotide sequence ID" value="NZ_AMSQ01000018.1"/>
</dbReference>
<keyword evidence="3" id="KW-1185">Reference proteome</keyword>
<keyword evidence="1" id="KW-0732">Signal</keyword>
<comment type="caution">
    <text evidence="2">The sequence shown here is derived from an EMBL/GenBank/DDBJ whole genome shotgun (WGS) entry which is preliminary data.</text>
</comment>
<dbReference type="Proteomes" id="UP000009885">
    <property type="component" value="Unassembled WGS sequence"/>
</dbReference>
<evidence type="ECO:0000256" key="1">
    <source>
        <dbReference type="SAM" id="SignalP"/>
    </source>
</evidence>
<accession>K9AGC9</accession>
<feature type="signal peptide" evidence="1">
    <location>
        <begin position="1"/>
        <end position="19"/>
    </location>
</feature>
<protein>
    <recommendedName>
        <fullName evidence="4">Lipoprotein</fullName>
    </recommendedName>
</protein>
<evidence type="ECO:0008006" key="4">
    <source>
        <dbReference type="Google" id="ProtNLM"/>
    </source>
</evidence>
<dbReference type="EMBL" id="AMSQ01000018">
    <property type="protein sequence ID" value="EKU46334.1"/>
    <property type="molecule type" value="Genomic_DNA"/>
</dbReference>
<dbReference type="PROSITE" id="PS51257">
    <property type="entry name" value="PROKAR_LIPOPROTEIN"/>
    <property type="match status" value="1"/>
</dbReference>
<feature type="chain" id="PRO_5038607151" description="Lipoprotein" evidence="1">
    <location>
        <begin position="20"/>
        <end position="228"/>
    </location>
</feature>
<dbReference type="AlphaFoldDB" id="K9AGC9"/>
<dbReference type="PATRIC" id="fig|1229783.3.peg.1890"/>
<sequence>MKKLLIFMASIVLLLSACGSKLEDKKEVTFEDVIKDKHTHVFYNSYTDSEMDAPETIKNIVISKQGKIKNYLLKKDVPMCELTGIKPKDMEKTLEEKGLITKKKDFVKPRFVVIDNGEEKPGLVTVFSSKKALKSIKKDKPSTYKKYLQNQNLNKVALNFNDSVESLKSDYSVGTLTFDPSKVNIPDEKHLSGLSTTKLAKEQKFYIKTVDEYEIQNDTYVFKRKDLK</sequence>
<proteinExistence type="predicted"/>
<evidence type="ECO:0000313" key="3">
    <source>
        <dbReference type="Proteomes" id="UP000009885"/>
    </source>
</evidence>
<gene>
    <name evidence="2" type="ORF">C273_09474</name>
</gene>
<reference evidence="2 3" key="1">
    <citation type="journal article" date="2013" name="Genome Announc.">
        <title>Genome Sequence of Staphylococcus massiliensis Strain S46, Isolated from the Surface of Healthy Human Skin.</title>
        <authorList>
            <person name="Srivastav R."/>
            <person name="Singh A."/>
            <person name="Jangir P.K."/>
            <person name="Kumari C."/>
            <person name="Muduli S."/>
            <person name="Sharma R."/>
        </authorList>
    </citation>
    <scope>NUCLEOTIDE SEQUENCE [LARGE SCALE GENOMIC DNA]</scope>
    <source>
        <strain evidence="2 3">S46</strain>
    </source>
</reference>
<organism evidence="2 3">
    <name type="scientific">Staphylococcus massiliensis S46</name>
    <dbReference type="NCBI Taxonomy" id="1229783"/>
    <lineage>
        <taxon>Bacteria</taxon>
        <taxon>Bacillati</taxon>
        <taxon>Bacillota</taxon>
        <taxon>Bacilli</taxon>
        <taxon>Bacillales</taxon>
        <taxon>Staphylococcaceae</taxon>
        <taxon>Staphylococcus</taxon>
    </lineage>
</organism>
<dbReference type="eggNOG" id="ENOG50305SC">
    <property type="taxonomic scope" value="Bacteria"/>
</dbReference>